<evidence type="ECO:0000313" key="1">
    <source>
        <dbReference type="EMBL" id="KAA6384808.1"/>
    </source>
</evidence>
<accession>A0A5J4VQ68</accession>
<reference evidence="1 2" key="1">
    <citation type="submission" date="2019-03" db="EMBL/GenBank/DDBJ databases">
        <title>Single cell metagenomics reveals metabolic interactions within the superorganism composed of flagellate Streblomastix strix and complex community of Bacteroidetes bacteria on its surface.</title>
        <authorList>
            <person name="Treitli S.C."/>
            <person name="Kolisko M."/>
            <person name="Husnik F."/>
            <person name="Keeling P."/>
            <person name="Hampl V."/>
        </authorList>
    </citation>
    <scope>NUCLEOTIDE SEQUENCE [LARGE SCALE GENOMIC DNA]</scope>
    <source>
        <strain evidence="1">ST1C</strain>
    </source>
</reference>
<sequence length="195" mass="22508">MTHGLRHSRSIVTIRTYVFRVTGIIIGDQLAATREKQLLFFAGYSVQCAAAISLLKLTDRIQEVAENFELQIHAFHIYGKENTIPESLSRLVTSGDYSLNQVILHEAIVKFRIRPSFNMFSNRRNRKFRRFVSLSQDKWAVAYDYLSISWQLEVPYLHPPIPLIQKTLNKPMEGKVISTVEVCAHEDGIKIDYPR</sequence>
<organism evidence="1 2">
    <name type="scientific">Streblomastix strix</name>
    <dbReference type="NCBI Taxonomy" id="222440"/>
    <lineage>
        <taxon>Eukaryota</taxon>
        <taxon>Metamonada</taxon>
        <taxon>Preaxostyla</taxon>
        <taxon>Oxymonadida</taxon>
        <taxon>Streblomastigidae</taxon>
        <taxon>Streblomastix</taxon>
    </lineage>
</organism>
<proteinExistence type="predicted"/>
<dbReference type="InterPro" id="IPR052055">
    <property type="entry name" value="Hepadnavirus_pol/RT"/>
</dbReference>
<dbReference type="EMBL" id="SNRW01005567">
    <property type="protein sequence ID" value="KAA6384808.1"/>
    <property type="molecule type" value="Genomic_DNA"/>
</dbReference>
<protein>
    <submittedName>
        <fullName evidence="1">Uncharacterized protein</fullName>
    </submittedName>
</protein>
<dbReference type="AlphaFoldDB" id="A0A5J4VQ68"/>
<name>A0A5J4VQ68_9EUKA</name>
<dbReference type="Proteomes" id="UP000324800">
    <property type="component" value="Unassembled WGS sequence"/>
</dbReference>
<dbReference type="PANTHER" id="PTHR33050">
    <property type="entry name" value="REVERSE TRANSCRIPTASE DOMAIN-CONTAINING PROTEIN"/>
    <property type="match status" value="1"/>
</dbReference>
<evidence type="ECO:0000313" key="2">
    <source>
        <dbReference type="Proteomes" id="UP000324800"/>
    </source>
</evidence>
<comment type="caution">
    <text evidence="1">The sequence shown here is derived from an EMBL/GenBank/DDBJ whole genome shotgun (WGS) entry which is preliminary data.</text>
</comment>
<dbReference type="PANTHER" id="PTHR33050:SF7">
    <property type="entry name" value="RIBONUCLEASE H"/>
    <property type="match status" value="1"/>
</dbReference>
<gene>
    <name evidence="1" type="ORF">EZS28_019666</name>
</gene>